<dbReference type="InterPro" id="IPR000571">
    <property type="entry name" value="Znf_CCCH"/>
</dbReference>
<feature type="domain" description="C3H1-type" evidence="6">
    <location>
        <begin position="326"/>
        <end position="351"/>
    </location>
</feature>
<dbReference type="OrthoDB" id="410307at2759"/>
<name>A0A1Y2G4H7_9BASI</name>
<accession>A0A1Y2G4H7</accession>
<evidence type="ECO:0000313" key="8">
    <source>
        <dbReference type="Proteomes" id="UP000193467"/>
    </source>
</evidence>
<feature type="region of interest" description="Disordered" evidence="5">
    <location>
        <begin position="246"/>
        <end position="267"/>
    </location>
</feature>
<keyword evidence="8" id="KW-1185">Reference proteome</keyword>
<dbReference type="Pfam" id="PF00642">
    <property type="entry name" value="zf-CCCH"/>
    <property type="match status" value="1"/>
</dbReference>
<evidence type="ECO:0000256" key="1">
    <source>
        <dbReference type="ARBA" id="ARBA00022723"/>
    </source>
</evidence>
<feature type="compositionally biased region" description="Low complexity" evidence="5">
    <location>
        <begin position="169"/>
        <end position="184"/>
    </location>
</feature>
<keyword evidence="2 4" id="KW-0863">Zinc-finger</keyword>
<feature type="compositionally biased region" description="Acidic residues" evidence="5">
    <location>
        <begin position="441"/>
        <end position="457"/>
    </location>
</feature>
<evidence type="ECO:0000256" key="2">
    <source>
        <dbReference type="ARBA" id="ARBA00022771"/>
    </source>
</evidence>
<dbReference type="Gene3D" id="4.10.1000.10">
    <property type="entry name" value="Zinc finger, CCCH-type"/>
    <property type="match status" value="1"/>
</dbReference>
<feature type="compositionally biased region" description="Pro residues" evidence="5">
    <location>
        <begin position="133"/>
        <end position="144"/>
    </location>
</feature>
<evidence type="ECO:0000313" key="7">
    <source>
        <dbReference type="EMBL" id="ORY92833.1"/>
    </source>
</evidence>
<feature type="zinc finger region" description="C3H1-type" evidence="4">
    <location>
        <begin position="270"/>
        <end position="298"/>
    </location>
</feature>
<dbReference type="Proteomes" id="UP000193467">
    <property type="component" value="Unassembled WGS sequence"/>
</dbReference>
<evidence type="ECO:0000256" key="5">
    <source>
        <dbReference type="SAM" id="MobiDB-lite"/>
    </source>
</evidence>
<dbReference type="GO" id="GO:0008270">
    <property type="term" value="F:zinc ion binding"/>
    <property type="evidence" value="ECO:0007669"/>
    <property type="project" value="UniProtKB-KW"/>
</dbReference>
<comment type="caution">
    <text evidence="7">The sequence shown here is derived from an EMBL/GenBank/DDBJ whole genome shotgun (WGS) entry which is preliminary data.</text>
</comment>
<dbReference type="GO" id="GO:0005634">
    <property type="term" value="C:nucleus"/>
    <property type="evidence" value="ECO:0007669"/>
    <property type="project" value="TreeGrafter"/>
</dbReference>
<feature type="region of interest" description="Disordered" evidence="5">
    <location>
        <begin position="403"/>
        <end position="586"/>
    </location>
</feature>
<feature type="compositionally biased region" description="Gly residues" evidence="5">
    <location>
        <begin position="462"/>
        <end position="472"/>
    </location>
</feature>
<feature type="zinc finger region" description="C3H1-type" evidence="4">
    <location>
        <begin position="352"/>
        <end position="380"/>
    </location>
</feature>
<feature type="zinc finger region" description="C3H1-type" evidence="4">
    <location>
        <begin position="302"/>
        <end position="325"/>
    </location>
</feature>
<dbReference type="PANTHER" id="PTHR46156:SF1">
    <property type="entry name" value="ZINC FINGER CCCH DOMAIN-CONTAINING PROTEIN 3"/>
    <property type="match status" value="1"/>
</dbReference>
<reference evidence="7 8" key="1">
    <citation type="submission" date="2016-07" db="EMBL/GenBank/DDBJ databases">
        <title>Pervasive Adenine N6-methylation of Active Genes in Fungi.</title>
        <authorList>
            <consortium name="DOE Joint Genome Institute"/>
            <person name="Mondo S.J."/>
            <person name="Dannebaum R.O."/>
            <person name="Kuo R.C."/>
            <person name="Labutti K."/>
            <person name="Haridas S."/>
            <person name="Kuo A."/>
            <person name="Salamov A."/>
            <person name="Ahrendt S.R."/>
            <person name="Lipzen A."/>
            <person name="Sullivan W."/>
            <person name="Andreopoulos W.B."/>
            <person name="Clum A."/>
            <person name="Lindquist E."/>
            <person name="Daum C."/>
            <person name="Ramamoorthy G.K."/>
            <person name="Gryganskyi A."/>
            <person name="Culley D."/>
            <person name="Magnuson J.K."/>
            <person name="James T.Y."/>
            <person name="O'Malley M.A."/>
            <person name="Stajich J.E."/>
            <person name="Spatafora J.W."/>
            <person name="Visel A."/>
            <person name="Grigoriev I.V."/>
        </authorList>
    </citation>
    <scope>NUCLEOTIDE SEQUENCE [LARGE SCALE GENOMIC DNA]</scope>
    <source>
        <strain evidence="7 8">62-1032</strain>
    </source>
</reference>
<feature type="compositionally biased region" description="Acidic residues" evidence="5">
    <location>
        <begin position="503"/>
        <end position="538"/>
    </location>
</feature>
<protein>
    <recommendedName>
        <fullName evidence="6">C3H1-type domain-containing protein</fullName>
    </recommendedName>
</protein>
<organism evidence="7 8">
    <name type="scientific">Leucosporidium creatinivorum</name>
    <dbReference type="NCBI Taxonomy" id="106004"/>
    <lineage>
        <taxon>Eukaryota</taxon>
        <taxon>Fungi</taxon>
        <taxon>Dikarya</taxon>
        <taxon>Basidiomycota</taxon>
        <taxon>Pucciniomycotina</taxon>
        <taxon>Microbotryomycetes</taxon>
        <taxon>Leucosporidiales</taxon>
        <taxon>Leucosporidium</taxon>
    </lineage>
</organism>
<dbReference type="InParanoid" id="A0A1Y2G4H7"/>
<feature type="region of interest" description="Disordered" evidence="5">
    <location>
        <begin position="158"/>
        <end position="195"/>
    </location>
</feature>
<dbReference type="PANTHER" id="PTHR46156">
    <property type="entry name" value="CCCH ZINGC FINGER"/>
    <property type="match status" value="1"/>
</dbReference>
<keyword evidence="1 4" id="KW-0479">Metal-binding</keyword>
<proteinExistence type="predicted"/>
<dbReference type="STRING" id="106004.A0A1Y2G4H7"/>
<dbReference type="SUPFAM" id="SSF90229">
    <property type="entry name" value="CCCH zinc finger"/>
    <property type="match status" value="2"/>
</dbReference>
<feature type="domain" description="C3H1-type" evidence="6">
    <location>
        <begin position="270"/>
        <end position="298"/>
    </location>
</feature>
<dbReference type="AlphaFoldDB" id="A0A1Y2G4H7"/>
<dbReference type="Gene3D" id="6.10.250.3220">
    <property type="match status" value="2"/>
</dbReference>
<feature type="domain" description="C3H1-type" evidence="6">
    <location>
        <begin position="302"/>
        <end position="325"/>
    </location>
</feature>
<feature type="compositionally biased region" description="Low complexity" evidence="5">
    <location>
        <begin position="122"/>
        <end position="132"/>
    </location>
</feature>
<dbReference type="EMBL" id="MCGR01000001">
    <property type="protein sequence ID" value="ORY92833.1"/>
    <property type="molecule type" value="Genomic_DNA"/>
</dbReference>
<gene>
    <name evidence="7" type="ORF">BCR35DRAFT_349148</name>
</gene>
<evidence type="ECO:0000256" key="4">
    <source>
        <dbReference type="PROSITE-ProRule" id="PRU00723"/>
    </source>
</evidence>
<dbReference type="InterPro" id="IPR036855">
    <property type="entry name" value="Znf_CCCH_sf"/>
</dbReference>
<dbReference type="SMART" id="SM00356">
    <property type="entry name" value="ZnF_C3H1"/>
    <property type="match status" value="4"/>
</dbReference>
<feature type="domain" description="C3H1-type" evidence="6">
    <location>
        <begin position="352"/>
        <end position="380"/>
    </location>
</feature>
<feature type="compositionally biased region" description="Acidic residues" evidence="5">
    <location>
        <begin position="565"/>
        <end position="580"/>
    </location>
</feature>
<dbReference type="PROSITE" id="PS50103">
    <property type="entry name" value="ZF_C3H1"/>
    <property type="match status" value="4"/>
</dbReference>
<feature type="zinc finger region" description="C3H1-type" evidence="4">
    <location>
        <begin position="326"/>
        <end position="351"/>
    </location>
</feature>
<evidence type="ECO:0000259" key="6">
    <source>
        <dbReference type="PROSITE" id="PS50103"/>
    </source>
</evidence>
<feature type="compositionally biased region" description="Acidic residues" evidence="5">
    <location>
        <begin position="407"/>
        <end position="426"/>
    </location>
</feature>
<feature type="compositionally biased region" description="Low complexity" evidence="5">
    <location>
        <begin position="24"/>
        <end position="34"/>
    </location>
</feature>
<sequence>MSDHVLAEIARLTGAIAEHKSGASSHSHSSYPTRGRGGRGGSRGRGSYSSTPFHRNSTWVAPGRPSSSSNNSRSGTSTPNNNLDSTTAPIASTSTSAPTPTPAVIVPVPPGGFRNRTLVLNGTGASSTSTPSTPKPAPPPPPPKEAVEVVIGGATFVADPRGNKLVRKTGPSSSTTTPSAPQDSTPKRTSVSGTTYIRTKSGNLVSLDFARQRKESNERKALALKKDRLDRLVGIVKEGQVARDGGMVVGRGRGRGRGRGGSYASRSAPKKSTKLCRFFQKTGQCTRGLTCPYIHDSHKVSLCPLFLRSKCPLRSSTCLLSHSPSPHRSPHCLHFPHCKRGDTCPYAHITVDRDAPVCRAFVEYGWCERGEDCKMRHAVECPEFSERGTCGKVGCKLPHVLRRRNEDEEESEESDDEGELAEGEIEWEARRPGKRARGREEEEDGEEEDGEDGEEYADSWLGGQGQGQGISGAAGRQLSKKARRQAARELDQNEDYVTLSIPLDDDQDDEDDDEDSESVDSADLDDEDSDSAEGEEGAQLDVAVAPDSSVLPTAMAIDATAEANADPDPDESDEDGDEEVEKLLRY</sequence>
<keyword evidence="3 4" id="KW-0862">Zinc</keyword>
<feature type="region of interest" description="Disordered" evidence="5">
    <location>
        <begin position="17"/>
        <end position="144"/>
    </location>
</feature>
<feature type="compositionally biased region" description="Low complexity" evidence="5">
    <location>
        <begin position="63"/>
        <end position="106"/>
    </location>
</feature>
<evidence type="ECO:0000256" key="3">
    <source>
        <dbReference type="ARBA" id="ARBA00022833"/>
    </source>
</evidence>